<keyword evidence="3" id="KW-0804">Transcription</keyword>
<dbReference type="Proteomes" id="UP000187151">
    <property type="component" value="Unassembled WGS sequence"/>
</dbReference>
<reference evidence="5 6" key="1">
    <citation type="submission" date="2016-01" db="EMBL/GenBank/DDBJ databases">
        <title>Streptomyces amritsarensis strain MTCC 11845 genome sequencing and assembly.</title>
        <authorList>
            <person name="Sharma D."/>
            <person name="Nair G.R."/>
            <person name="Kaur G."/>
            <person name="Manhas R.K."/>
            <person name="Mayilraj S."/>
        </authorList>
    </citation>
    <scope>NUCLEOTIDE SEQUENCE [LARGE SCALE GENOMIC DNA]</scope>
    <source>
        <strain evidence="5 6">MTCC 11845</strain>
    </source>
</reference>
<gene>
    <name evidence="5" type="ORF">AVW11_28435</name>
</gene>
<comment type="caution">
    <text evidence="5">The sequence shown here is derived from an EMBL/GenBank/DDBJ whole genome shotgun (WGS) entry which is preliminary data.</text>
</comment>
<proteinExistence type="predicted"/>
<dbReference type="SUPFAM" id="SSF46785">
    <property type="entry name" value="Winged helix' DNA-binding domain"/>
    <property type="match status" value="1"/>
</dbReference>
<evidence type="ECO:0000256" key="2">
    <source>
        <dbReference type="ARBA" id="ARBA00023125"/>
    </source>
</evidence>
<dbReference type="Gene3D" id="1.10.10.10">
    <property type="entry name" value="Winged helix-like DNA-binding domain superfamily/Winged helix DNA-binding domain"/>
    <property type="match status" value="1"/>
</dbReference>
<dbReference type="InterPro" id="IPR029016">
    <property type="entry name" value="GAF-like_dom_sf"/>
</dbReference>
<evidence type="ECO:0000256" key="3">
    <source>
        <dbReference type="ARBA" id="ARBA00023163"/>
    </source>
</evidence>
<sequence length="554" mass="59903">MIRNDADAGSELDEALQDTQVFTDEYAFYDEDAARRRIAHRIAAARTSRALTAPRASDATLALPAAARPGSPADRKHVLDAASNVRAARTLDTMARALVDSPSFTRIALDAEAWPHSQPSALLYASLLHLSGRMEAAQFWFQYAAGAGSDTAARALYLLHLSRAEITTAHHWRNQPQGAGPDSREELPPLPSLDTVEDTLHASIIWASPPVSTTEITPTPPTEPLLRNLPAPIRHALDATAPEDHEELGDIYTPTPRLASALARCARLDPAGLAAEAKPGARLARRSKRQQPVNTHLESAHRALRVLEVIHRHPEGVSRTQIARETGLPQHYLAHAIEHLVRTQLATPIAPRVYAAGTSLKLAENGRSGGALLRETLAFLRDAVGAAVYVASYTDGEVSITQYADSPTAPAVHEWVDFREAAHASAVGKALLAQLHPAERREHLDRHRMEAFTPHTITNPQVLFTELDTRPPGEPLLDLQEYALGTVCAAVPIPTGTEPECVALSLPTPDPHKLQQAARVLRNEAIAVLLALLVGGSTPTPPRETTAPHAVIHR</sequence>
<evidence type="ECO:0000259" key="4">
    <source>
        <dbReference type="PROSITE" id="PS51078"/>
    </source>
</evidence>
<dbReference type="EMBL" id="MQUR01000088">
    <property type="protein sequence ID" value="OLZ58237.1"/>
    <property type="molecule type" value="Genomic_DNA"/>
</dbReference>
<dbReference type="Pfam" id="PF09339">
    <property type="entry name" value="HTH_IclR"/>
    <property type="match status" value="1"/>
</dbReference>
<evidence type="ECO:0000256" key="1">
    <source>
        <dbReference type="ARBA" id="ARBA00023015"/>
    </source>
</evidence>
<protein>
    <recommendedName>
        <fullName evidence="4">IclR-ED domain-containing protein</fullName>
    </recommendedName>
</protein>
<keyword evidence="6" id="KW-1185">Reference proteome</keyword>
<dbReference type="InterPro" id="IPR036388">
    <property type="entry name" value="WH-like_DNA-bd_sf"/>
</dbReference>
<dbReference type="InterPro" id="IPR014757">
    <property type="entry name" value="Tscrpt_reg_IclR_C"/>
</dbReference>
<dbReference type="PROSITE" id="PS51078">
    <property type="entry name" value="ICLR_ED"/>
    <property type="match status" value="1"/>
</dbReference>
<dbReference type="Pfam" id="PF01614">
    <property type="entry name" value="IclR_C"/>
    <property type="match status" value="1"/>
</dbReference>
<dbReference type="InterPro" id="IPR005471">
    <property type="entry name" value="Tscrpt_reg_IclR_N"/>
</dbReference>
<evidence type="ECO:0000313" key="5">
    <source>
        <dbReference type="EMBL" id="OLZ58237.1"/>
    </source>
</evidence>
<dbReference type="InterPro" id="IPR036390">
    <property type="entry name" value="WH_DNA-bd_sf"/>
</dbReference>
<dbReference type="InterPro" id="IPR050707">
    <property type="entry name" value="HTH_MetabolicPath_Reg"/>
</dbReference>
<dbReference type="SUPFAM" id="SSF55781">
    <property type="entry name" value="GAF domain-like"/>
    <property type="match status" value="1"/>
</dbReference>
<feature type="domain" description="IclR-ED" evidence="4">
    <location>
        <begin position="352"/>
        <end position="534"/>
    </location>
</feature>
<evidence type="ECO:0000313" key="6">
    <source>
        <dbReference type="Proteomes" id="UP000187151"/>
    </source>
</evidence>
<name>A0ABX3FY51_9ACTN</name>
<organism evidence="5 6">
    <name type="scientific">Streptomyces amritsarensis</name>
    <dbReference type="NCBI Taxonomy" id="681158"/>
    <lineage>
        <taxon>Bacteria</taxon>
        <taxon>Bacillati</taxon>
        <taxon>Actinomycetota</taxon>
        <taxon>Actinomycetes</taxon>
        <taxon>Kitasatosporales</taxon>
        <taxon>Streptomycetaceae</taxon>
        <taxon>Streptomyces</taxon>
    </lineage>
</organism>
<accession>A0ABX3FY51</accession>
<keyword evidence="1" id="KW-0805">Transcription regulation</keyword>
<dbReference type="PANTHER" id="PTHR30136">
    <property type="entry name" value="HELIX-TURN-HELIX TRANSCRIPTIONAL REGULATOR, ICLR FAMILY"/>
    <property type="match status" value="1"/>
</dbReference>
<dbReference type="Gene3D" id="3.30.450.40">
    <property type="match status" value="1"/>
</dbReference>
<keyword evidence="2" id="KW-0238">DNA-binding</keyword>
<dbReference type="PANTHER" id="PTHR30136:SF24">
    <property type="entry name" value="HTH-TYPE TRANSCRIPTIONAL REPRESSOR ALLR"/>
    <property type="match status" value="1"/>
</dbReference>